<keyword evidence="3" id="KW-1185">Reference proteome</keyword>
<dbReference type="STRING" id="180163.SAMN02745174_01301"/>
<feature type="signal peptide" evidence="1">
    <location>
        <begin position="1"/>
        <end position="19"/>
    </location>
</feature>
<keyword evidence="1" id="KW-0732">Signal</keyword>
<evidence type="ECO:0000313" key="3">
    <source>
        <dbReference type="Proteomes" id="UP000191153"/>
    </source>
</evidence>
<dbReference type="PANTHER" id="PTHR43649">
    <property type="entry name" value="ARABINOSE-BINDING PROTEIN-RELATED"/>
    <property type="match status" value="1"/>
</dbReference>
<dbReference type="EMBL" id="FUWX01000009">
    <property type="protein sequence ID" value="SJZ69915.1"/>
    <property type="molecule type" value="Genomic_DNA"/>
</dbReference>
<dbReference type="PANTHER" id="PTHR43649:SF12">
    <property type="entry name" value="DIACETYLCHITOBIOSE BINDING PROTEIN DASA"/>
    <property type="match status" value="1"/>
</dbReference>
<evidence type="ECO:0000313" key="2">
    <source>
        <dbReference type="EMBL" id="SJZ69915.1"/>
    </source>
</evidence>
<dbReference type="AlphaFoldDB" id="A0A1T4MT33"/>
<dbReference type="SUPFAM" id="SSF53850">
    <property type="entry name" value="Periplasmic binding protein-like II"/>
    <property type="match status" value="1"/>
</dbReference>
<proteinExistence type="predicted"/>
<accession>A0A1T4MT33</accession>
<name>A0A1T4MT33_9FUSO</name>
<evidence type="ECO:0000256" key="1">
    <source>
        <dbReference type="SAM" id="SignalP"/>
    </source>
</evidence>
<dbReference type="Proteomes" id="UP000191153">
    <property type="component" value="Unassembled WGS sequence"/>
</dbReference>
<reference evidence="2 3" key="1">
    <citation type="submission" date="2017-02" db="EMBL/GenBank/DDBJ databases">
        <authorList>
            <person name="Peterson S.W."/>
        </authorList>
    </citation>
    <scope>NUCLEOTIDE SEQUENCE [LARGE SCALE GENOMIC DNA]</scope>
    <source>
        <strain evidence="2 3">ATCC 700028</strain>
    </source>
</reference>
<dbReference type="InterPro" id="IPR050490">
    <property type="entry name" value="Bact_solute-bd_prot1"/>
</dbReference>
<dbReference type="RefSeq" id="WP_078693799.1">
    <property type="nucleotide sequence ID" value="NZ_FUWX01000009.1"/>
</dbReference>
<organism evidence="2 3">
    <name type="scientific">Cetobacterium ceti</name>
    <dbReference type="NCBI Taxonomy" id="180163"/>
    <lineage>
        <taxon>Bacteria</taxon>
        <taxon>Fusobacteriati</taxon>
        <taxon>Fusobacteriota</taxon>
        <taxon>Fusobacteriia</taxon>
        <taxon>Fusobacteriales</taxon>
        <taxon>Fusobacteriaceae</taxon>
        <taxon>Cetobacterium</taxon>
    </lineage>
</organism>
<dbReference type="Gene3D" id="3.40.190.10">
    <property type="entry name" value="Periplasmic binding protein-like II"/>
    <property type="match status" value="2"/>
</dbReference>
<dbReference type="OrthoDB" id="9787283at2"/>
<sequence length="514" mass="59074">MTKKIVYMLAALGMLQVSALGNEKVDYKITKKPTEFSILAIQNGKVYNEEWSVFKEAFKDTNIKLKSASSKNLTDEMQAFNLAISSGKLPDIISLMYPDKLESLGMEGGMIPLNELIDKHAPNIKAFFEKYPRYKMDAVAADGNIYFIPDYYDWYAMKSAQGVFIRQDWLDKLGLKQPQTMEEFYQVMKAFKEKDPNGNGIADEIPYFDRTAEFGDKELLGLFGAQFGFYVDGNKVLYGPEQPRFKEAMKEVVKWYKEGLIDPEIFTRGFQGRDYMLRNDLGGMTFDWFASTAAYNTDKELLAKNKDFKFVAIAPPEYKGGRYAPDARTTYLGGWGVTASAKDPVAIVKYFDYWFSQKGYELSNWGVEGDTFKRDENGKKYFTDKVMKAKGKNPLQVLREEGVQFRIGALQDYEYEKAWGNPQANEWAEMYMKNGYVVDPMPTLKYTPEENKKLQKINSQLEMALKEQSQKWILGAEDFDSTYDSFIKRLNDIGVNEAIEINQKAYDRFINSSK</sequence>
<gene>
    <name evidence="2" type="ORF">SAMN02745174_01301</name>
</gene>
<feature type="chain" id="PRO_5013341050" evidence="1">
    <location>
        <begin position="20"/>
        <end position="514"/>
    </location>
</feature>
<protein>
    <submittedName>
        <fullName evidence="2">Putative aldouronate transport system substrate-binding protein</fullName>
    </submittedName>
</protein>